<keyword evidence="2" id="KW-1185">Reference proteome</keyword>
<sequence>MTCLSASLSGYLPGGPQTCLPSTEKEGIQPGERQSGIGALPGSVDGLRRIVPKSVQIKMDIPVYPRPVSPGATRRAVSLRRVIVEEASLLTVAGRNEDGGAPPPRVVARAQPVRRWATFANMRRYILYVILCLIASIVQIGVEFQSAALSAAFNLSSPLIVRITSSTAAFAWPHHISISLAYSVGPIRVEAKWSPKTTMGPEDYASASAGGRVADVLCSPSYLKPQLNHSYISIYARLIVAKYQKLPTPHPPSILLSPASSKSWRFAGRAGTLGIMFAHKIHISEVALDHPASTMSTGSAHSTHALRSVVIWGITNSTLDSSRRECRPVHDKGKAKAL</sequence>
<dbReference type="Proteomes" id="UP000814033">
    <property type="component" value="Unassembled WGS sequence"/>
</dbReference>
<gene>
    <name evidence="1" type="ORF">FA95DRAFT_1610241</name>
</gene>
<evidence type="ECO:0000313" key="1">
    <source>
        <dbReference type="EMBL" id="KAI0042370.1"/>
    </source>
</evidence>
<organism evidence="1 2">
    <name type="scientific">Auriscalpium vulgare</name>
    <dbReference type="NCBI Taxonomy" id="40419"/>
    <lineage>
        <taxon>Eukaryota</taxon>
        <taxon>Fungi</taxon>
        <taxon>Dikarya</taxon>
        <taxon>Basidiomycota</taxon>
        <taxon>Agaricomycotina</taxon>
        <taxon>Agaricomycetes</taxon>
        <taxon>Russulales</taxon>
        <taxon>Auriscalpiaceae</taxon>
        <taxon>Auriscalpium</taxon>
    </lineage>
</organism>
<name>A0ACB8REP0_9AGAM</name>
<reference evidence="1" key="2">
    <citation type="journal article" date="2022" name="New Phytol.">
        <title>Evolutionary transition to the ectomycorrhizal habit in the genomes of a hyperdiverse lineage of mushroom-forming fungi.</title>
        <authorList>
            <person name="Looney B."/>
            <person name="Miyauchi S."/>
            <person name="Morin E."/>
            <person name="Drula E."/>
            <person name="Courty P.E."/>
            <person name="Kohler A."/>
            <person name="Kuo A."/>
            <person name="LaButti K."/>
            <person name="Pangilinan J."/>
            <person name="Lipzen A."/>
            <person name="Riley R."/>
            <person name="Andreopoulos W."/>
            <person name="He G."/>
            <person name="Johnson J."/>
            <person name="Nolan M."/>
            <person name="Tritt A."/>
            <person name="Barry K.W."/>
            <person name="Grigoriev I.V."/>
            <person name="Nagy L.G."/>
            <person name="Hibbett D."/>
            <person name="Henrissat B."/>
            <person name="Matheny P.B."/>
            <person name="Labbe J."/>
            <person name="Martin F.M."/>
        </authorList>
    </citation>
    <scope>NUCLEOTIDE SEQUENCE</scope>
    <source>
        <strain evidence="1">FP105234-sp</strain>
    </source>
</reference>
<reference evidence="1" key="1">
    <citation type="submission" date="2021-02" db="EMBL/GenBank/DDBJ databases">
        <authorList>
            <consortium name="DOE Joint Genome Institute"/>
            <person name="Ahrendt S."/>
            <person name="Looney B.P."/>
            <person name="Miyauchi S."/>
            <person name="Morin E."/>
            <person name="Drula E."/>
            <person name="Courty P.E."/>
            <person name="Chicoki N."/>
            <person name="Fauchery L."/>
            <person name="Kohler A."/>
            <person name="Kuo A."/>
            <person name="Labutti K."/>
            <person name="Pangilinan J."/>
            <person name="Lipzen A."/>
            <person name="Riley R."/>
            <person name="Andreopoulos W."/>
            <person name="He G."/>
            <person name="Johnson J."/>
            <person name="Barry K.W."/>
            <person name="Grigoriev I.V."/>
            <person name="Nagy L."/>
            <person name="Hibbett D."/>
            <person name="Henrissat B."/>
            <person name="Matheny P.B."/>
            <person name="Labbe J."/>
            <person name="Martin F."/>
        </authorList>
    </citation>
    <scope>NUCLEOTIDE SEQUENCE</scope>
    <source>
        <strain evidence="1">FP105234-sp</strain>
    </source>
</reference>
<dbReference type="EMBL" id="MU276069">
    <property type="protein sequence ID" value="KAI0042370.1"/>
    <property type="molecule type" value="Genomic_DNA"/>
</dbReference>
<protein>
    <submittedName>
        <fullName evidence="1">Uncharacterized protein</fullName>
    </submittedName>
</protein>
<accession>A0ACB8REP0</accession>
<comment type="caution">
    <text evidence="1">The sequence shown here is derived from an EMBL/GenBank/DDBJ whole genome shotgun (WGS) entry which is preliminary data.</text>
</comment>
<evidence type="ECO:0000313" key="2">
    <source>
        <dbReference type="Proteomes" id="UP000814033"/>
    </source>
</evidence>
<proteinExistence type="predicted"/>